<feature type="compositionally biased region" description="Polar residues" evidence="1">
    <location>
        <begin position="179"/>
        <end position="198"/>
    </location>
</feature>
<reference evidence="2" key="2">
    <citation type="submission" date="2014-06" db="EMBL/GenBank/DDBJ databases">
        <title>The complete genome of Blastobotrys (Arxula) adeninivorans LS3 - a yeast of biotechnological interest.</title>
        <authorList>
            <person name="Kunze G."/>
            <person name="Gaillardin C."/>
            <person name="Czernicka M."/>
            <person name="Durrens P."/>
            <person name="Martin T."/>
            <person name="Boer E."/>
            <person name="Gabaldon T."/>
            <person name="Cruz J."/>
            <person name="Talla E."/>
            <person name="Marck C."/>
            <person name="Goffeau A."/>
            <person name="Barbe V."/>
            <person name="Baret P."/>
            <person name="Baronian K."/>
            <person name="Beier S."/>
            <person name="Bleykasten C."/>
            <person name="Bode R."/>
            <person name="Casaregola S."/>
            <person name="Despons L."/>
            <person name="Fairhead C."/>
            <person name="Giersberg M."/>
            <person name="Gierski P."/>
            <person name="Hahnel U."/>
            <person name="Hartmann A."/>
            <person name="Jankowska D."/>
            <person name="Jubin C."/>
            <person name="Jung P."/>
            <person name="Lafontaine I."/>
            <person name="Leh-Louis V."/>
            <person name="Lemaire M."/>
            <person name="Marcet-Houben M."/>
            <person name="Mascher M."/>
            <person name="Morel G."/>
            <person name="Richard G.-F."/>
            <person name="Riechen J."/>
            <person name="Sacerdot C."/>
            <person name="Sarkar A."/>
            <person name="Savel G."/>
            <person name="Schacherer J."/>
            <person name="Sherman D."/>
            <person name="Straub M.-L."/>
            <person name="Stein N."/>
            <person name="Thierry A."/>
            <person name="Trautwein-Schult A."/>
            <person name="Westhof E."/>
            <person name="Worch S."/>
            <person name="Dujon B."/>
            <person name="Souciet J.-L."/>
            <person name="Wincker P."/>
            <person name="Scholz U."/>
            <person name="Neuveglise N."/>
        </authorList>
    </citation>
    <scope>NUCLEOTIDE SEQUENCE</scope>
    <source>
        <strain evidence="2">LS3</strain>
    </source>
</reference>
<evidence type="ECO:0000256" key="1">
    <source>
        <dbReference type="SAM" id="MobiDB-lite"/>
    </source>
</evidence>
<name>A0A060TAD8_BLAAD</name>
<reference evidence="2" key="1">
    <citation type="submission" date="2014-02" db="EMBL/GenBank/DDBJ databases">
        <authorList>
            <person name="Genoscope - CEA"/>
        </authorList>
    </citation>
    <scope>NUCLEOTIDE SEQUENCE</scope>
    <source>
        <strain evidence="2">LS3</strain>
    </source>
</reference>
<proteinExistence type="predicted"/>
<organism evidence="2">
    <name type="scientific">Blastobotrys adeninivorans</name>
    <name type="common">Yeast</name>
    <name type="synonym">Arxula adeninivorans</name>
    <dbReference type="NCBI Taxonomy" id="409370"/>
    <lineage>
        <taxon>Eukaryota</taxon>
        <taxon>Fungi</taxon>
        <taxon>Dikarya</taxon>
        <taxon>Ascomycota</taxon>
        <taxon>Saccharomycotina</taxon>
        <taxon>Dipodascomycetes</taxon>
        <taxon>Dipodascales</taxon>
        <taxon>Trichomonascaceae</taxon>
        <taxon>Blastobotrys</taxon>
    </lineage>
</organism>
<accession>A0A060TAD8</accession>
<dbReference type="AlphaFoldDB" id="A0A060TAD8"/>
<feature type="region of interest" description="Disordered" evidence="1">
    <location>
        <begin position="28"/>
        <end position="100"/>
    </location>
</feature>
<dbReference type="EMBL" id="HG937693">
    <property type="protein sequence ID" value="CDP35857.1"/>
    <property type="molecule type" value="Genomic_DNA"/>
</dbReference>
<feature type="compositionally biased region" description="Basic and acidic residues" evidence="1">
    <location>
        <begin position="157"/>
        <end position="177"/>
    </location>
</feature>
<gene>
    <name evidence="2" type="ORF">GNLVRS02_ARAD1C45034g</name>
</gene>
<feature type="region of interest" description="Disordered" evidence="1">
    <location>
        <begin position="130"/>
        <end position="198"/>
    </location>
</feature>
<feature type="compositionally biased region" description="Basic and acidic residues" evidence="1">
    <location>
        <begin position="130"/>
        <end position="142"/>
    </location>
</feature>
<protein>
    <submittedName>
        <fullName evidence="2">ARAD1C45034p</fullName>
    </submittedName>
</protein>
<sequence length="198" mass="22430">MSTFVGPPVPEDIQRVRIERKRRILQEAEEVEAKLDQPSLNKSERQERESESESDSDDGMIGPAPPTREDPDDAERMAQQRLAQRADLEDDAGPTSVLGSDRNSWLAQALGQKVPASDAPSVKVLDRLAIKDTRDDAKDRTNEPAQNQEPSLLEQHLATKKDKKRDQDFNWERDMKANTKLSQYLSNGDFNSRFQRGT</sequence>
<evidence type="ECO:0000313" key="2">
    <source>
        <dbReference type="EMBL" id="CDP35857.1"/>
    </source>
</evidence>
<feature type="compositionally biased region" description="Basic and acidic residues" evidence="1">
    <location>
        <begin position="42"/>
        <end position="51"/>
    </location>
</feature>